<gene>
    <name evidence="1" type="ORF">F897_01767</name>
</gene>
<reference evidence="1 2" key="1">
    <citation type="submission" date="2013-02" db="EMBL/GenBank/DDBJ databases">
        <title>The Genome Sequence of Acinetobacter sp. NIPH 2171.</title>
        <authorList>
            <consortium name="The Broad Institute Genome Sequencing Platform"/>
            <consortium name="The Broad Institute Genome Sequencing Center for Infectious Disease"/>
            <person name="Cerqueira G."/>
            <person name="Feldgarden M."/>
            <person name="Courvalin P."/>
            <person name="Perichon B."/>
            <person name="Grillot-Courvalin C."/>
            <person name="Clermont D."/>
            <person name="Rocha E."/>
            <person name="Yoon E.-J."/>
            <person name="Nemec A."/>
            <person name="Walker B."/>
            <person name="Young S.K."/>
            <person name="Zeng Q."/>
            <person name="Gargeya S."/>
            <person name="Fitzgerald M."/>
            <person name="Haas B."/>
            <person name="Abouelleil A."/>
            <person name="Alvarado L."/>
            <person name="Arachchi H.M."/>
            <person name="Berlin A.M."/>
            <person name="Chapman S.B."/>
            <person name="Dewar J."/>
            <person name="Goldberg J."/>
            <person name="Griggs A."/>
            <person name="Gujja S."/>
            <person name="Hansen M."/>
            <person name="Howarth C."/>
            <person name="Imamovic A."/>
            <person name="Larimer J."/>
            <person name="McCowan C."/>
            <person name="Murphy C."/>
            <person name="Neiman D."/>
            <person name="Pearson M."/>
            <person name="Priest M."/>
            <person name="Roberts A."/>
            <person name="Saif S."/>
            <person name="Shea T."/>
            <person name="Sisk P."/>
            <person name="Sykes S."/>
            <person name="Wortman J."/>
            <person name="Nusbaum C."/>
            <person name="Birren B."/>
        </authorList>
    </citation>
    <scope>NUCLEOTIDE SEQUENCE [LARGE SCALE GENOMIC DNA]</scope>
    <source>
        <strain evidence="1 2">NIPH 2171</strain>
    </source>
</reference>
<organism evidence="1 2">
    <name type="scientific">Acinetobacter variabilis</name>
    <dbReference type="NCBI Taxonomy" id="70346"/>
    <lineage>
        <taxon>Bacteria</taxon>
        <taxon>Pseudomonadati</taxon>
        <taxon>Pseudomonadota</taxon>
        <taxon>Gammaproteobacteria</taxon>
        <taxon>Moraxellales</taxon>
        <taxon>Moraxellaceae</taxon>
        <taxon>Acinetobacter</taxon>
    </lineage>
</organism>
<proteinExistence type="predicted"/>
<dbReference type="HOGENOM" id="CLU_210708_0_0_6"/>
<dbReference type="AlphaFoldDB" id="N9P153"/>
<sequence>MGVLKLHNTNPLPVDDIFSGQYFLHSDRALSFNKLRINSVILIYI</sequence>
<comment type="caution">
    <text evidence="1">The sequence shown here is derived from an EMBL/GenBank/DDBJ whole genome shotgun (WGS) entry which is preliminary data.</text>
</comment>
<protein>
    <submittedName>
        <fullName evidence="1">Uncharacterized protein</fullName>
    </submittedName>
</protein>
<accession>N9P153</accession>
<dbReference type="EMBL" id="APRS01000012">
    <property type="protein sequence ID" value="ENX08622.1"/>
    <property type="molecule type" value="Genomic_DNA"/>
</dbReference>
<dbReference type="Proteomes" id="UP000013101">
    <property type="component" value="Unassembled WGS sequence"/>
</dbReference>
<evidence type="ECO:0000313" key="2">
    <source>
        <dbReference type="Proteomes" id="UP000013101"/>
    </source>
</evidence>
<name>N9P153_9GAMM</name>
<evidence type="ECO:0000313" key="1">
    <source>
        <dbReference type="EMBL" id="ENX08622.1"/>
    </source>
</evidence>